<protein>
    <submittedName>
        <fullName evidence="1">Uncharacterized protein</fullName>
    </submittedName>
</protein>
<dbReference type="EMBL" id="BK059106">
    <property type="protein sequence ID" value="DAE31222.1"/>
    <property type="molecule type" value="Genomic_DNA"/>
</dbReference>
<organism evidence="1">
    <name type="scientific">virus sp. ctHG14</name>
    <dbReference type="NCBI Taxonomy" id="2827626"/>
    <lineage>
        <taxon>Viruses</taxon>
    </lineage>
</organism>
<name>A0A8S5RIK6_9VIRU</name>
<accession>A0A8S5RIK6</accession>
<proteinExistence type="predicted"/>
<evidence type="ECO:0000313" key="1">
    <source>
        <dbReference type="EMBL" id="DAE31222.1"/>
    </source>
</evidence>
<reference evidence="1" key="1">
    <citation type="journal article" date="2021" name="Proc. Natl. Acad. Sci. U.S.A.">
        <title>A Catalog of Tens of Thousands of Viruses from Human Metagenomes Reveals Hidden Associations with Chronic Diseases.</title>
        <authorList>
            <person name="Tisza M.J."/>
            <person name="Buck C.B."/>
        </authorList>
    </citation>
    <scope>NUCLEOTIDE SEQUENCE</scope>
    <source>
        <strain evidence="1">CtHG14</strain>
    </source>
</reference>
<sequence length="75" mass="9202">MELEHRIARAMKKMTYTFGSFCKITIYPQQKWKYYIDDVWVILKNRNVRIVLREEEFDEDWKKLETKVNKEGAAK</sequence>